<evidence type="ECO:0000313" key="2">
    <source>
        <dbReference type="EMBL" id="ROT34590.1"/>
    </source>
</evidence>
<dbReference type="EMBL" id="ML119068">
    <property type="protein sequence ID" value="ROT34590.1"/>
    <property type="molecule type" value="Genomic_DNA"/>
</dbReference>
<evidence type="ECO:0000256" key="1">
    <source>
        <dbReference type="SAM" id="MobiDB-lite"/>
    </source>
</evidence>
<gene>
    <name evidence="2" type="ORF">SODALDRAFT_86257</name>
</gene>
<evidence type="ECO:0000313" key="3">
    <source>
        <dbReference type="Proteomes" id="UP000272025"/>
    </source>
</evidence>
<proteinExistence type="predicted"/>
<dbReference type="RefSeq" id="XP_028462396.1">
    <property type="nucleotide sequence ID" value="XM_028615751.1"/>
</dbReference>
<dbReference type="Proteomes" id="UP000272025">
    <property type="component" value="Unassembled WGS sequence"/>
</dbReference>
<protein>
    <submittedName>
        <fullName evidence="2">Uncharacterized protein</fullName>
    </submittedName>
</protein>
<dbReference type="AlphaFoldDB" id="A0A3N2PJI4"/>
<feature type="region of interest" description="Disordered" evidence="1">
    <location>
        <begin position="104"/>
        <end position="123"/>
    </location>
</feature>
<keyword evidence="3" id="KW-1185">Reference proteome</keyword>
<reference evidence="2 3" key="1">
    <citation type="journal article" date="2018" name="Mol. Ecol.">
        <title>The obligate alkalophilic soda-lake fungus Sodiomyces alkalinus has shifted to a protein diet.</title>
        <authorList>
            <person name="Grum-Grzhimaylo A.A."/>
            <person name="Falkoski D.L."/>
            <person name="van den Heuvel J."/>
            <person name="Valero-Jimenez C.A."/>
            <person name="Min B."/>
            <person name="Choi I.G."/>
            <person name="Lipzen A."/>
            <person name="Daum C.G."/>
            <person name="Aanen D.K."/>
            <person name="Tsang A."/>
            <person name="Henrissat B."/>
            <person name="Bilanenko E.N."/>
            <person name="de Vries R.P."/>
            <person name="van Kan J.A.L."/>
            <person name="Grigoriev I.V."/>
            <person name="Debets A.J.M."/>
        </authorList>
    </citation>
    <scope>NUCLEOTIDE SEQUENCE [LARGE SCALE GENOMIC DNA]</scope>
    <source>
        <strain evidence="2 3">F11</strain>
    </source>
</reference>
<accession>A0A3N2PJI4</accession>
<dbReference type="GeneID" id="39584228"/>
<name>A0A3N2PJI4_SODAK</name>
<sequence>MLPAKKEKTPPNLLTRASGEVPRLSPPTFHFGSAVTNALHHAFVSWVLVIIFRLQRLYPLFEFHSCHFASSLSIPLYARYSVSLSLCCIALRIMPKVPSYGVHPTAPRPENKHVPRVGSCAQA</sequence>
<organism evidence="2 3">
    <name type="scientific">Sodiomyces alkalinus (strain CBS 110278 / VKM F-3762 / F11)</name>
    <name type="common">Alkaliphilic filamentous fungus</name>
    <dbReference type="NCBI Taxonomy" id="1314773"/>
    <lineage>
        <taxon>Eukaryota</taxon>
        <taxon>Fungi</taxon>
        <taxon>Dikarya</taxon>
        <taxon>Ascomycota</taxon>
        <taxon>Pezizomycotina</taxon>
        <taxon>Sordariomycetes</taxon>
        <taxon>Hypocreomycetidae</taxon>
        <taxon>Glomerellales</taxon>
        <taxon>Plectosphaerellaceae</taxon>
        <taxon>Sodiomyces</taxon>
    </lineage>
</organism>